<dbReference type="GO" id="GO:0046084">
    <property type="term" value="P:adenine biosynthetic process"/>
    <property type="evidence" value="ECO:0007669"/>
    <property type="project" value="TreeGrafter"/>
</dbReference>
<evidence type="ECO:0000256" key="14">
    <source>
        <dbReference type="ARBA" id="ARBA00049057"/>
    </source>
</evidence>
<evidence type="ECO:0000256" key="12">
    <source>
        <dbReference type="ARBA" id="ARBA00032931"/>
    </source>
</evidence>
<keyword evidence="7 15" id="KW-0436">Ligase</keyword>
<dbReference type="SUPFAM" id="SSF56042">
    <property type="entry name" value="PurM C-terminal domain-like"/>
    <property type="match status" value="1"/>
</dbReference>
<evidence type="ECO:0000256" key="8">
    <source>
        <dbReference type="ARBA" id="ARBA00022741"/>
    </source>
</evidence>
<gene>
    <name evidence="15" type="primary">purM</name>
    <name evidence="19" type="ORF">CVV65_01395</name>
</gene>
<dbReference type="InterPro" id="IPR010918">
    <property type="entry name" value="PurM-like_C_dom"/>
</dbReference>
<evidence type="ECO:0000259" key="17">
    <source>
        <dbReference type="Pfam" id="PF00586"/>
    </source>
</evidence>
<dbReference type="CDD" id="cd02196">
    <property type="entry name" value="PurM"/>
    <property type="match status" value="1"/>
</dbReference>
<keyword evidence="9 15" id="KW-0658">Purine biosynthesis</keyword>
<accession>A0A2K8N2Q4</accession>
<dbReference type="GO" id="GO:0004641">
    <property type="term" value="F:phosphoribosylformylglycinamidine cyclo-ligase activity"/>
    <property type="evidence" value="ECO:0007669"/>
    <property type="project" value="UniProtKB-UniRule"/>
</dbReference>
<reference evidence="20" key="1">
    <citation type="submission" date="2017-11" db="EMBL/GenBank/DDBJ databases">
        <title>Complete Genome Sequence of Kyrpidia sp. Strain EA-1, a thermophilic, hydrogen-oxidizing Bacterium, isolated from the Azores.</title>
        <authorList>
            <person name="Reiner J.E."/>
            <person name="Lapp C.J."/>
            <person name="Bunk B."/>
            <person name="Gescher J."/>
        </authorList>
    </citation>
    <scope>NUCLEOTIDE SEQUENCE [LARGE SCALE GENOMIC DNA]</scope>
    <source>
        <strain evidence="20">EA-1</strain>
    </source>
</reference>
<feature type="domain" description="PurM-like C-terminal" evidence="18">
    <location>
        <begin position="173"/>
        <end position="343"/>
    </location>
</feature>
<dbReference type="InterPro" id="IPR016188">
    <property type="entry name" value="PurM-like_N"/>
</dbReference>
<protein>
    <recommendedName>
        <fullName evidence="5 15">Phosphoribosylformylglycinamidine cyclo-ligase</fullName>
        <ecNumber evidence="4 15">6.3.3.1</ecNumber>
    </recommendedName>
    <alternativeName>
        <fullName evidence="12 15">AIR synthase</fullName>
    </alternativeName>
    <alternativeName>
        <fullName evidence="13 15">AIRS</fullName>
    </alternativeName>
    <alternativeName>
        <fullName evidence="11 15">Phosphoribosyl-aminoimidazole synthetase</fullName>
    </alternativeName>
</protein>
<dbReference type="InterPro" id="IPR036921">
    <property type="entry name" value="PurM-like_N_sf"/>
</dbReference>
<evidence type="ECO:0000256" key="1">
    <source>
        <dbReference type="ARBA" id="ARBA00004496"/>
    </source>
</evidence>
<feature type="region of interest" description="Disordered" evidence="16">
    <location>
        <begin position="361"/>
        <end position="386"/>
    </location>
</feature>
<dbReference type="PANTHER" id="PTHR10520">
    <property type="entry name" value="TRIFUNCTIONAL PURINE BIOSYNTHETIC PROTEIN ADENOSINE-3-RELATED"/>
    <property type="match status" value="1"/>
</dbReference>
<evidence type="ECO:0000256" key="16">
    <source>
        <dbReference type="SAM" id="MobiDB-lite"/>
    </source>
</evidence>
<keyword evidence="6 15" id="KW-0963">Cytoplasm</keyword>
<dbReference type="Proteomes" id="UP000231932">
    <property type="component" value="Chromosome"/>
</dbReference>
<dbReference type="GO" id="GO:0006189">
    <property type="term" value="P:'de novo' IMP biosynthetic process"/>
    <property type="evidence" value="ECO:0007669"/>
    <property type="project" value="UniProtKB-UniRule"/>
</dbReference>
<feature type="compositionally biased region" description="Gly residues" evidence="16">
    <location>
        <begin position="370"/>
        <end position="386"/>
    </location>
</feature>
<dbReference type="EC" id="6.3.3.1" evidence="4 15"/>
<evidence type="ECO:0000256" key="4">
    <source>
        <dbReference type="ARBA" id="ARBA00013047"/>
    </source>
</evidence>
<evidence type="ECO:0000256" key="15">
    <source>
        <dbReference type="HAMAP-Rule" id="MF_00741"/>
    </source>
</evidence>
<dbReference type="HAMAP" id="MF_00741">
    <property type="entry name" value="AIRS"/>
    <property type="match status" value="1"/>
</dbReference>
<comment type="pathway">
    <text evidence="2 15">Purine metabolism; IMP biosynthesis via de novo pathway; 5-amino-1-(5-phospho-D-ribosyl)imidazole from N(2)-formyl-N(1)-(5-phospho-D-ribosyl)glycinamide: step 2/2.</text>
</comment>
<evidence type="ECO:0000259" key="18">
    <source>
        <dbReference type="Pfam" id="PF02769"/>
    </source>
</evidence>
<dbReference type="OrthoDB" id="9802507at2"/>
<comment type="similarity">
    <text evidence="3 15">Belongs to the AIR synthase family.</text>
</comment>
<dbReference type="FunFam" id="3.90.650.10:FF:000011">
    <property type="entry name" value="Phosphoribosylformylglycinamidine cyclo-ligase"/>
    <property type="match status" value="1"/>
</dbReference>
<keyword evidence="8 15" id="KW-0547">Nucleotide-binding</keyword>
<evidence type="ECO:0000256" key="6">
    <source>
        <dbReference type="ARBA" id="ARBA00022490"/>
    </source>
</evidence>
<evidence type="ECO:0000313" key="20">
    <source>
        <dbReference type="Proteomes" id="UP000231932"/>
    </source>
</evidence>
<dbReference type="InterPro" id="IPR036676">
    <property type="entry name" value="PurM-like_C_sf"/>
</dbReference>
<evidence type="ECO:0000256" key="13">
    <source>
        <dbReference type="ARBA" id="ARBA00033093"/>
    </source>
</evidence>
<evidence type="ECO:0000256" key="9">
    <source>
        <dbReference type="ARBA" id="ARBA00022755"/>
    </source>
</evidence>
<feature type="domain" description="PurM-like N-terminal" evidence="17">
    <location>
        <begin position="56"/>
        <end position="161"/>
    </location>
</feature>
<dbReference type="NCBIfam" id="TIGR00878">
    <property type="entry name" value="purM"/>
    <property type="match status" value="1"/>
</dbReference>
<organism evidence="19 20">
    <name type="scientific">Kyrpidia spormannii</name>
    <dbReference type="NCBI Taxonomy" id="2055160"/>
    <lineage>
        <taxon>Bacteria</taxon>
        <taxon>Bacillati</taxon>
        <taxon>Bacillota</taxon>
        <taxon>Bacilli</taxon>
        <taxon>Bacillales</taxon>
        <taxon>Alicyclobacillaceae</taxon>
        <taxon>Kyrpidia</taxon>
    </lineage>
</organism>
<evidence type="ECO:0000256" key="7">
    <source>
        <dbReference type="ARBA" id="ARBA00022598"/>
    </source>
</evidence>
<dbReference type="GO" id="GO:0004637">
    <property type="term" value="F:phosphoribosylamine-glycine ligase activity"/>
    <property type="evidence" value="ECO:0007669"/>
    <property type="project" value="TreeGrafter"/>
</dbReference>
<dbReference type="GO" id="GO:0005524">
    <property type="term" value="F:ATP binding"/>
    <property type="evidence" value="ECO:0007669"/>
    <property type="project" value="UniProtKB-KW"/>
</dbReference>
<dbReference type="UniPathway" id="UPA00074">
    <property type="reaction ID" value="UER00129"/>
</dbReference>
<dbReference type="Gene3D" id="3.30.1330.10">
    <property type="entry name" value="PurM-like, N-terminal domain"/>
    <property type="match status" value="1"/>
</dbReference>
<keyword evidence="10 15" id="KW-0067">ATP-binding</keyword>
<dbReference type="SUPFAM" id="SSF55326">
    <property type="entry name" value="PurM N-terminal domain-like"/>
    <property type="match status" value="1"/>
</dbReference>
<evidence type="ECO:0000256" key="11">
    <source>
        <dbReference type="ARBA" id="ARBA00031908"/>
    </source>
</evidence>
<comment type="catalytic activity">
    <reaction evidence="14 15">
        <text>2-formamido-N(1)-(5-O-phospho-beta-D-ribosyl)acetamidine + ATP = 5-amino-1-(5-phospho-beta-D-ribosyl)imidazole + ADP + phosphate + H(+)</text>
        <dbReference type="Rhea" id="RHEA:23032"/>
        <dbReference type="ChEBI" id="CHEBI:15378"/>
        <dbReference type="ChEBI" id="CHEBI:30616"/>
        <dbReference type="ChEBI" id="CHEBI:43474"/>
        <dbReference type="ChEBI" id="CHEBI:137981"/>
        <dbReference type="ChEBI" id="CHEBI:147287"/>
        <dbReference type="ChEBI" id="CHEBI:456216"/>
        <dbReference type="EC" id="6.3.3.1"/>
    </reaction>
</comment>
<dbReference type="Pfam" id="PF00586">
    <property type="entry name" value="AIRS"/>
    <property type="match status" value="1"/>
</dbReference>
<evidence type="ECO:0000256" key="10">
    <source>
        <dbReference type="ARBA" id="ARBA00022840"/>
    </source>
</evidence>
<dbReference type="PANTHER" id="PTHR10520:SF12">
    <property type="entry name" value="TRIFUNCTIONAL PURINE BIOSYNTHETIC PROTEIN ADENOSINE-3"/>
    <property type="match status" value="1"/>
</dbReference>
<evidence type="ECO:0000256" key="2">
    <source>
        <dbReference type="ARBA" id="ARBA00004686"/>
    </source>
</evidence>
<evidence type="ECO:0000256" key="3">
    <source>
        <dbReference type="ARBA" id="ARBA00010280"/>
    </source>
</evidence>
<dbReference type="RefSeq" id="WP_100666636.1">
    <property type="nucleotide sequence ID" value="NZ_CP024955.1"/>
</dbReference>
<dbReference type="AlphaFoldDB" id="A0A2K8N2Q4"/>
<dbReference type="FunFam" id="3.30.1330.10:FF:000001">
    <property type="entry name" value="Phosphoribosylformylglycinamidine cyclo-ligase"/>
    <property type="match status" value="1"/>
</dbReference>
<dbReference type="Gene3D" id="3.90.650.10">
    <property type="entry name" value="PurM-like C-terminal domain"/>
    <property type="match status" value="1"/>
</dbReference>
<name>A0A2K8N2Q4_9BACL</name>
<dbReference type="Pfam" id="PF02769">
    <property type="entry name" value="AIRS_C"/>
    <property type="match status" value="1"/>
</dbReference>
<keyword evidence="20" id="KW-1185">Reference proteome</keyword>
<dbReference type="InterPro" id="IPR004733">
    <property type="entry name" value="PurM_cligase"/>
</dbReference>
<comment type="subcellular location">
    <subcellularLocation>
        <location evidence="1 15">Cytoplasm</location>
    </subcellularLocation>
</comment>
<evidence type="ECO:0000313" key="19">
    <source>
        <dbReference type="EMBL" id="ATY83799.1"/>
    </source>
</evidence>
<proteinExistence type="inferred from homology"/>
<dbReference type="GO" id="GO:0005829">
    <property type="term" value="C:cytosol"/>
    <property type="evidence" value="ECO:0007669"/>
    <property type="project" value="TreeGrafter"/>
</dbReference>
<evidence type="ECO:0000256" key="5">
    <source>
        <dbReference type="ARBA" id="ARBA00020367"/>
    </source>
</evidence>
<dbReference type="EMBL" id="CP024955">
    <property type="protein sequence ID" value="ATY83799.1"/>
    <property type="molecule type" value="Genomic_DNA"/>
</dbReference>
<dbReference type="KEGG" id="kyr:CVV65_01395"/>
<sequence length="386" mass="40397">MSEAYRKAGVDIAAADRSVARMKRHVESTRRSEVWGAFGGFGGGFALDMARYKEPVLVSGTDGVGTKLLVARAVGRHDTVGIDCVAMCVNDIVVHGAEPLFFLDYLAVGRVDPDQVEAVVSGVAAGCREAGCALIGGETAEMPGMYAPGDYDLAGFAVGVVERARFVDGSRVRPGDVVIGLPSAGLHSNGFSLARKIVFEDAGLSVEDELPECGATVGEVLLAPTRIYVRAILALLERVDVRGMAHITGGGLLDNVIRTLPEGCRAVLDATAWEEPPVFAALRRLAVESPTAEDLYQTWNMGIGFVCMIAQEDVDRTMAVLKENGGRPVQIGRVEAGDRSVVIRTPHAASGVVMRRAETGVAVDKSDEASGGGPGGAHRPEGGGGV</sequence>